<dbReference type="NCBIfam" id="TIGR02681">
    <property type="entry name" value="phage_pRha"/>
    <property type="match status" value="1"/>
</dbReference>
<sequence>MATDVRTGKSSRDKGEVEIALVDGMPVVSSLKVAEHFRKRHDDVLKAIRNISGGLPEDFCARNFAETSVEVAQPNGGVRTLPAFDLTRDAFALVIMGFTGSKALAWKIRYIEAFNAMEKKILHQLKSNTQQELDAANEDNKQQFQFKQWESIDGEKLKGIIGWLNYWCKIDNLEFDEAVKQLCTVLQVNNLQEIQEEDTVYIYNFIWCSLFKIRNKSGVELTKEQQDAFNGILLFWEKCLGESSVNIVSFICTKCNIKSFSEIKQHSLDKAFNAALLGIFRHVFCNLSDKVYKI</sequence>
<evidence type="ECO:0000313" key="1">
    <source>
        <dbReference type="EMBL" id="QAZ66103.1"/>
    </source>
</evidence>
<organism evidence="1 2">
    <name type="scientific">Solidesulfovibrio carbinolicus</name>
    <dbReference type="NCBI Taxonomy" id="296842"/>
    <lineage>
        <taxon>Bacteria</taxon>
        <taxon>Pseudomonadati</taxon>
        <taxon>Thermodesulfobacteriota</taxon>
        <taxon>Desulfovibrionia</taxon>
        <taxon>Desulfovibrionales</taxon>
        <taxon>Desulfovibrionaceae</taxon>
        <taxon>Solidesulfovibrio</taxon>
    </lineage>
</organism>
<dbReference type="EMBL" id="CP026538">
    <property type="protein sequence ID" value="QAZ66103.1"/>
    <property type="molecule type" value="Genomic_DNA"/>
</dbReference>
<dbReference type="OrthoDB" id="9808959at2"/>
<name>A0A4P6HGB5_9BACT</name>
<dbReference type="Proteomes" id="UP000293296">
    <property type="component" value="Chromosome"/>
</dbReference>
<gene>
    <name evidence="1" type="ORF">C3Y92_02140</name>
</gene>
<accession>A0A4P6HGB5</accession>
<dbReference type="KEGG" id="dcb:C3Y92_02140"/>
<keyword evidence="2" id="KW-1185">Reference proteome</keyword>
<evidence type="ECO:0000313" key="2">
    <source>
        <dbReference type="Proteomes" id="UP000293296"/>
    </source>
</evidence>
<reference evidence="1 2" key="1">
    <citation type="submission" date="2018-02" db="EMBL/GenBank/DDBJ databases">
        <title>Genome sequence of Desulfovibrio carbinolicus DSM 3852.</title>
        <authorList>
            <person name="Wilbanks E."/>
            <person name="Skennerton C.T."/>
            <person name="Orphan V.J."/>
        </authorList>
    </citation>
    <scope>NUCLEOTIDE SEQUENCE [LARGE SCALE GENOMIC DNA]</scope>
    <source>
        <strain evidence="1 2">DSM 3852</strain>
    </source>
</reference>
<evidence type="ECO:0008006" key="3">
    <source>
        <dbReference type="Google" id="ProtNLM"/>
    </source>
</evidence>
<dbReference type="AlphaFoldDB" id="A0A4P6HGB5"/>
<proteinExistence type="predicted"/>
<dbReference type="InterPro" id="IPR014054">
    <property type="entry name" value="Phage_regulatory_Rha"/>
</dbReference>
<dbReference type="RefSeq" id="WP_129349062.1">
    <property type="nucleotide sequence ID" value="NZ_CP026538.1"/>
</dbReference>
<dbReference type="Pfam" id="PF09669">
    <property type="entry name" value="Phage_pRha"/>
    <property type="match status" value="1"/>
</dbReference>
<protein>
    <recommendedName>
        <fullName evidence="3">Rha family transcriptional regulator</fullName>
    </recommendedName>
</protein>